<reference evidence="3" key="1">
    <citation type="submission" date="2010-02" db="EMBL/GenBank/DDBJ databases">
        <title>Complete sequence of Ferroglobus placidus DSM 10642.</title>
        <authorList>
            <consortium name="US DOE Joint Genome Institute"/>
            <person name="Lucas S."/>
            <person name="Copeland A."/>
            <person name="Lapidus A."/>
            <person name="Cheng J.-F."/>
            <person name="Bruce D."/>
            <person name="Goodwin L."/>
            <person name="Pitluck S."/>
            <person name="Saunders E."/>
            <person name="Brettin T."/>
            <person name="Detter J.C."/>
            <person name="Han C."/>
            <person name="Tapia R."/>
            <person name="Larimer F."/>
            <person name="Land M."/>
            <person name="Hauser L."/>
            <person name="Kyrpides N."/>
            <person name="Ivanova N."/>
            <person name="Holmes D."/>
            <person name="Lovley D."/>
            <person name="Kyrpides N."/>
            <person name="Anderson I.J."/>
            <person name="Woyke T."/>
        </authorList>
    </citation>
    <scope>NUCLEOTIDE SEQUENCE [LARGE SCALE GENOMIC DNA]</scope>
    <source>
        <strain evidence="3">DSM 10642 / AEDII12DO</strain>
    </source>
</reference>
<name>D3S1S7_FERPA</name>
<dbReference type="Pfam" id="PF08350">
    <property type="entry name" value="FilR1_middle"/>
    <property type="match status" value="1"/>
</dbReference>
<feature type="domain" description="Methanogenesis regulatory protein FilR1 middle" evidence="1">
    <location>
        <begin position="124"/>
        <end position="247"/>
    </location>
</feature>
<sequence length="252" mass="29739">MNMRCFKILDIAINEKTINILEAVEKNDFSSVKKKYPKSTLYHLISKLKSENLIEKRDDEYCLTHRGSVYLKMLRKFGRCMEKFQEISKMFPEHVVEFPEEFVMRLDELECLEVISADKTNVLRPLRVLTNLITQSKEIRAVSPMFYPDYPSVFEKIVEKMKGIELVVSENVWKLIEIYDHTEDFSEKFSVYVVNEQPELAVTVSDVFLSMNFYRSSGDLDFLRTLISKNERALKFGSDLFEFYREQAEKVL</sequence>
<dbReference type="InterPro" id="IPR036390">
    <property type="entry name" value="WH_DNA-bd_sf"/>
</dbReference>
<dbReference type="SUPFAM" id="SSF46785">
    <property type="entry name" value="Winged helix' DNA-binding domain"/>
    <property type="match status" value="1"/>
</dbReference>
<evidence type="ECO:0000259" key="1">
    <source>
        <dbReference type="Pfam" id="PF08350"/>
    </source>
</evidence>
<organism evidence="2 3">
    <name type="scientific">Ferroglobus placidus (strain DSM 10642 / AEDII12DO)</name>
    <dbReference type="NCBI Taxonomy" id="589924"/>
    <lineage>
        <taxon>Archaea</taxon>
        <taxon>Methanobacteriati</taxon>
        <taxon>Methanobacteriota</taxon>
        <taxon>Archaeoglobi</taxon>
        <taxon>Archaeoglobales</taxon>
        <taxon>Archaeoglobaceae</taxon>
        <taxon>Ferroglobus</taxon>
    </lineage>
</organism>
<dbReference type="Proteomes" id="UP000002613">
    <property type="component" value="Chromosome"/>
</dbReference>
<accession>D3S1S7</accession>
<dbReference type="AlphaFoldDB" id="D3S1S7"/>
<evidence type="ECO:0000313" key="2">
    <source>
        <dbReference type="EMBL" id="ADC64384.1"/>
    </source>
</evidence>
<gene>
    <name evidence="2" type="ordered locus">Ferp_0198</name>
</gene>
<evidence type="ECO:0000313" key="3">
    <source>
        <dbReference type="Proteomes" id="UP000002613"/>
    </source>
</evidence>
<dbReference type="eggNOG" id="arCOG04362">
    <property type="taxonomic scope" value="Archaea"/>
</dbReference>
<reference evidence="2 3" key="2">
    <citation type="journal article" date="2011" name="Stand. Genomic Sci.">
        <title>Complete genome sequence of Ferroglobus placidus AEDII12DO.</title>
        <authorList>
            <person name="Anderson I."/>
            <person name="Risso C."/>
            <person name="Holmes D."/>
            <person name="Lucas S."/>
            <person name="Copeland A."/>
            <person name="Lapidus A."/>
            <person name="Cheng J.F."/>
            <person name="Bruce D."/>
            <person name="Goodwin L."/>
            <person name="Pitluck S."/>
            <person name="Saunders E."/>
            <person name="Brettin T."/>
            <person name="Detter J.C."/>
            <person name="Han C."/>
            <person name="Tapia R."/>
            <person name="Larimer F."/>
            <person name="Land M."/>
            <person name="Hauser L."/>
            <person name="Woyke T."/>
            <person name="Lovley D."/>
            <person name="Kyrpides N."/>
            <person name="Ivanova N."/>
        </authorList>
    </citation>
    <scope>NUCLEOTIDE SEQUENCE [LARGE SCALE GENOMIC DNA]</scope>
    <source>
        <strain evidence="3">DSM 10642 / AEDII12DO</strain>
    </source>
</reference>
<protein>
    <recommendedName>
        <fullName evidence="1">Methanogenesis regulatory protein FilR1 middle domain-containing protein</fullName>
    </recommendedName>
</protein>
<dbReference type="InterPro" id="IPR036388">
    <property type="entry name" value="WH-like_DNA-bd_sf"/>
</dbReference>
<dbReference type="Gene3D" id="1.10.10.10">
    <property type="entry name" value="Winged helix-like DNA-binding domain superfamily/Winged helix DNA-binding domain"/>
    <property type="match status" value="1"/>
</dbReference>
<dbReference type="InterPro" id="IPR013561">
    <property type="entry name" value="FilR1_middle_dom"/>
</dbReference>
<dbReference type="KEGG" id="fpl:Ferp_0198"/>
<dbReference type="HOGENOM" id="CLU_062767_4_0_2"/>
<dbReference type="PaxDb" id="589924-Ferp_0198"/>
<dbReference type="EMBL" id="CP001899">
    <property type="protein sequence ID" value="ADC64384.1"/>
    <property type="molecule type" value="Genomic_DNA"/>
</dbReference>
<keyword evidence="3" id="KW-1185">Reference proteome</keyword>
<proteinExistence type="predicted"/>